<protein>
    <submittedName>
        <fullName evidence="1">Uncharacterized protein</fullName>
    </submittedName>
</protein>
<comment type="caution">
    <text evidence="1">The sequence shown here is derived from an EMBL/GenBank/DDBJ whole genome shotgun (WGS) entry which is preliminary data.</text>
</comment>
<proteinExistence type="predicted"/>
<evidence type="ECO:0000313" key="1">
    <source>
        <dbReference type="EMBL" id="VEL13519.1"/>
    </source>
</evidence>
<evidence type="ECO:0000313" key="2">
    <source>
        <dbReference type="Proteomes" id="UP000784294"/>
    </source>
</evidence>
<reference evidence="1" key="1">
    <citation type="submission" date="2018-11" db="EMBL/GenBank/DDBJ databases">
        <authorList>
            <consortium name="Pathogen Informatics"/>
        </authorList>
    </citation>
    <scope>NUCLEOTIDE SEQUENCE</scope>
</reference>
<sequence>MQGFVRGSHHNSMADSNPPEVVHFFLEVTYIGSGEKVIGFLSIPRTTPSQWNILRMAASRGINLPKSDSSLNTATLMYACLRLCSSECVCS</sequence>
<dbReference type="AlphaFoldDB" id="A0A3S5FCM5"/>
<keyword evidence="2" id="KW-1185">Reference proteome</keyword>
<name>A0A3S5FCM5_9PLAT</name>
<dbReference type="EMBL" id="CAAALY010018035">
    <property type="protein sequence ID" value="VEL13519.1"/>
    <property type="molecule type" value="Genomic_DNA"/>
</dbReference>
<dbReference type="Proteomes" id="UP000784294">
    <property type="component" value="Unassembled WGS sequence"/>
</dbReference>
<accession>A0A3S5FCM5</accession>
<gene>
    <name evidence="1" type="ORF">PXEA_LOCUS6959</name>
</gene>
<organism evidence="1 2">
    <name type="scientific">Protopolystoma xenopodis</name>
    <dbReference type="NCBI Taxonomy" id="117903"/>
    <lineage>
        <taxon>Eukaryota</taxon>
        <taxon>Metazoa</taxon>
        <taxon>Spiralia</taxon>
        <taxon>Lophotrochozoa</taxon>
        <taxon>Platyhelminthes</taxon>
        <taxon>Monogenea</taxon>
        <taxon>Polyopisthocotylea</taxon>
        <taxon>Polystomatidea</taxon>
        <taxon>Polystomatidae</taxon>
        <taxon>Protopolystoma</taxon>
    </lineage>
</organism>